<keyword evidence="4" id="KW-0378">Hydrolase</keyword>
<dbReference type="NCBIfam" id="TIGR01453">
    <property type="entry name" value="grpIintron_endo"/>
    <property type="match status" value="1"/>
</dbReference>
<name>M5BUQ9_THACB</name>
<accession>M5BUQ9</accession>
<dbReference type="InterPro" id="IPR010896">
    <property type="entry name" value="NUMOD1"/>
</dbReference>
<reference evidence="6 7" key="1">
    <citation type="journal article" date="2013" name="J. Biotechnol.">
        <title>Establishment and interpretation of the genome sequence of the phytopathogenic fungus Rhizoctonia solani AG1-IB isolate 7/3/14.</title>
        <authorList>
            <person name="Wibberg D.W."/>
            <person name="Jelonek L.J."/>
            <person name="Rupp O.R."/>
            <person name="Hennig M.H."/>
            <person name="Eikmeyer F.E."/>
            <person name="Goesmann A.G."/>
            <person name="Hartmann A.H."/>
            <person name="Borriss R.B."/>
            <person name="Grosch R.G."/>
            <person name="Puehler A.P."/>
            <person name="Schlueter A.S."/>
        </authorList>
    </citation>
    <scope>NUCLEOTIDE SEQUENCE [LARGE SCALE GENOMIC DNA]</scope>
    <source>
        <strain evidence="7">AG1-IB / isolate 7/3/14</strain>
    </source>
</reference>
<dbReference type="SMART" id="SM00497">
    <property type="entry name" value="IENR1"/>
    <property type="match status" value="1"/>
</dbReference>
<evidence type="ECO:0000256" key="4">
    <source>
        <dbReference type="ARBA" id="ARBA00022801"/>
    </source>
</evidence>
<dbReference type="GO" id="GO:0016787">
    <property type="term" value="F:hydrolase activity"/>
    <property type="evidence" value="ECO:0007669"/>
    <property type="project" value="UniProtKB-KW"/>
</dbReference>
<protein>
    <submittedName>
        <fullName evidence="6">GIY-YIG endonuclease</fullName>
    </submittedName>
</protein>
<evidence type="ECO:0000259" key="5">
    <source>
        <dbReference type="PROSITE" id="PS50164"/>
    </source>
</evidence>
<proteinExistence type="predicted"/>
<dbReference type="PROSITE" id="PS50164">
    <property type="entry name" value="GIY_YIG"/>
    <property type="match status" value="1"/>
</dbReference>
<evidence type="ECO:0000256" key="2">
    <source>
        <dbReference type="ARBA" id="ARBA00022722"/>
    </source>
</evidence>
<dbReference type="InterPro" id="IPR035901">
    <property type="entry name" value="GIY-YIG_endonuc_sf"/>
</dbReference>
<dbReference type="EMBL" id="HF546977">
    <property type="protein sequence ID" value="CCO27482.1"/>
    <property type="molecule type" value="Genomic_DNA"/>
</dbReference>
<dbReference type="InterPro" id="IPR006350">
    <property type="entry name" value="Intron_endoG1"/>
</dbReference>
<dbReference type="GO" id="GO:0003677">
    <property type="term" value="F:DNA binding"/>
    <property type="evidence" value="ECO:0007669"/>
    <property type="project" value="InterPro"/>
</dbReference>
<sequence length="303" mass="34090">MLAAAKYVGAALPLIGVDGASRRIKNMFFHKFYSTALPSSSLNLPDFALNALKVFQNVLSDRSEISNYLRGKSGVYCWVNLITGKYYIGSAVDLSNRVNDYYQESYYESRSNTIIVRSILKYGLSNFALVILEFTDKDNLLSREDHFILTLKPEYNILQNAKNSMGYKHTPESIEKIRESSSGRTHSLEARQLMSVAAKARMTEAAIEKMSGAGNPFYGKTHSEETKAKLSEAAKTWFKNNNTGFAVEVLDLENNTTTVYRSINEAARSINIYASSLSNWEKKHSTGTKAPYKGRYIFTIKRP</sequence>
<dbReference type="GO" id="GO:0004519">
    <property type="term" value="F:endonuclease activity"/>
    <property type="evidence" value="ECO:0007669"/>
    <property type="project" value="UniProtKB-KW"/>
</dbReference>
<dbReference type="Gene3D" id="3.40.1440.10">
    <property type="entry name" value="GIY-YIG endonuclease"/>
    <property type="match status" value="1"/>
</dbReference>
<comment type="similarity">
    <text evidence="1">To endonucleases of group I introns of fungi and phage.</text>
</comment>
<dbReference type="SMART" id="SM00465">
    <property type="entry name" value="GIYc"/>
    <property type="match status" value="1"/>
</dbReference>
<dbReference type="Pfam" id="PF01541">
    <property type="entry name" value="GIY-YIG"/>
    <property type="match status" value="1"/>
</dbReference>
<dbReference type="CDD" id="cd10445">
    <property type="entry name" value="GIY-YIG_bI1_like"/>
    <property type="match status" value="1"/>
</dbReference>
<dbReference type="InterPro" id="IPR003647">
    <property type="entry name" value="Intron_nuc_1_rpt"/>
</dbReference>
<dbReference type="SUPFAM" id="SSF82771">
    <property type="entry name" value="GIY-YIG endonuclease"/>
    <property type="match status" value="1"/>
</dbReference>
<keyword evidence="3 6" id="KW-0255">Endonuclease</keyword>
<dbReference type="Pfam" id="PF07460">
    <property type="entry name" value="NUMOD3"/>
    <property type="match status" value="2"/>
</dbReference>
<dbReference type="SUPFAM" id="SSF64496">
    <property type="entry name" value="DNA-binding domain of intron-encoded endonucleases"/>
    <property type="match status" value="1"/>
</dbReference>
<dbReference type="Pfam" id="PF07453">
    <property type="entry name" value="NUMOD1"/>
    <property type="match status" value="1"/>
</dbReference>
<evidence type="ECO:0000313" key="6">
    <source>
        <dbReference type="EMBL" id="CCO27482.1"/>
    </source>
</evidence>
<dbReference type="InterPro" id="IPR000305">
    <property type="entry name" value="GIY-YIG_endonuc"/>
</dbReference>
<dbReference type="AlphaFoldDB" id="M5BUQ9"/>
<feature type="domain" description="GIY-YIG" evidence="5">
    <location>
        <begin position="71"/>
        <end position="157"/>
    </location>
</feature>
<keyword evidence="2" id="KW-0540">Nuclease</keyword>
<evidence type="ECO:0000313" key="7">
    <source>
        <dbReference type="Proteomes" id="UP000012065"/>
    </source>
</evidence>
<dbReference type="SMART" id="SM00496">
    <property type="entry name" value="IENR2"/>
    <property type="match status" value="4"/>
</dbReference>
<dbReference type="Proteomes" id="UP000012065">
    <property type="component" value="Mitochondrion MT"/>
</dbReference>
<evidence type="ECO:0000256" key="1">
    <source>
        <dbReference type="ARBA" id="ARBA00010045"/>
    </source>
</evidence>
<organism evidence="6 7">
    <name type="scientific">Thanatephorus cucumeris (strain AG1-IB / isolate 7/3/14)</name>
    <name type="common">Lettuce bottom rot fungus</name>
    <name type="synonym">Rhizoctonia solani</name>
    <dbReference type="NCBI Taxonomy" id="1108050"/>
    <lineage>
        <taxon>Eukaryota</taxon>
        <taxon>Fungi</taxon>
        <taxon>Dikarya</taxon>
        <taxon>Basidiomycota</taxon>
        <taxon>Agaricomycotina</taxon>
        <taxon>Agaricomycetes</taxon>
        <taxon>Cantharellales</taxon>
        <taxon>Ceratobasidiaceae</taxon>
        <taxon>Rhizoctonia</taxon>
        <taxon>Rhizoctonia solani AG-1</taxon>
    </lineage>
</organism>
<gene>
    <name evidence="6" type="ORF">BN14_13067</name>
</gene>
<geneLocation type="mitochondrion" evidence="6"/>
<keyword evidence="6" id="KW-0496">Mitochondrion</keyword>
<evidence type="ECO:0000256" key="3">
    <source>
        <dbReference type="ARBA" id="ARBA00022759"/>
    </source>
</evidence>
<dbReference type="InterPro" id="IPR003611">
    <property type="entry name" value="NUMOD3"/>
</dbReference>